<comment type="similarity">
    <text evidence="2">Belongs to the protein prenyltransferase subunit alpha family.</text>
</comment>
<evidence type="ECO:0000256" key="14">
    <source>
        <dbReference type="SAM" id="MobiDB-lite"/>
    </source>
</evidence>
<reference evidence="15 16" key="1">
    <citation type="journal article" date="2017" name="Gigascience">
        <title>Draft genome of the honey bee ectoparasitic mite, Tropilaelaps mercedesae, is shaped by the parasitic life history.</title>
        <authorList>
            <person name="Dong X."/>
            <person name="Armstrong S.D."/>
            <person name="Xia D."/>
            <person name="Makepeace B.L."/>
            <person name="Darby A.C."/>
            <person name="Kadowaki T."/>
        </authorList>
    </citation>
    <scope>NUCLEOTIDE SEQUENCE [LARGE SCALE GENOMIC DNA]</scope>
    <source>
        <strain evidence="15">Wuxi-XJTLU</strain>
    </source>
</reference>
<dbReference type="SUPFAM" id="SSF48439">
    <property type="entry name" value="Protein prenylyltransferase"/>
    <property type="match status" value="1"/>
</dbReference>
<comment type="cofactor">
    <cofactor evidence="1">
        <name>Mg(2+)</name>
        <dbReference type="ChEBI" id="CHEBI:18420"/>
    </cofactor>
</comment>
<dbReference type="FunCoup" id="A0A1V9XR19">
    <property type="interactions" value="1575"/>
</dbReference>
<dbReference type="EC" id="2.5.1.58" evidence="4"/>
<dbReference type="OrthoDB" id="272289at2759"/>
<name>A0A1V9XR19_9ACAR</name>
<evidence type="ECO:0000256" key="11">
    <source>
        <dbReference type="ARBA" id="ARBA00042436"/>
    </source>
</evidence>
<dbReference type="EC" id="2.5.1.59" evidence="3"/>
<evidence type="ECO:0000256" key="9">
    <source>
        <dbReference type="ARBA" id="ARBA00040965"/>
    </source>
</evidence>
<evidence type="ECO:0000256" key="3">
    <source>
        <dbReference type="ARBA" id="ARBA00012700"/>
    </source>
</evidence>
<evidence type="ECO:0000256" key="4">
    <source>
        <dbReference type="ARBA" id="ARBA00012702"/>
    </source>
</evidence>
<dbReference type="GO" id="GO:0005953">
    <property type="term" value="C:CAAX-protein geranylgeranyltransferase complex"/>
    <property type="evidence" value="ECO:0007669"/>
    <property type="project" value="TreeGrafter"/>
</dbReference>
<evidence type="ECO:0000256" key="7">
    <source>
        <dbReference type="ARBA" id="ARBA00022737"/>
    </source>
</evidence>
<keyword evidence="7" id="KW-0677">Repeat</keyword>
<dbReference type="GO" id="GO:0004662">
    <property type="term" value="F:CAAX-protein geranylgeranyltransferase activity"/>
    <property type="evidence" value="ECO:0007669"/>
    <property type="project" value="UniProtKB-EC"/>
</dbReference>
<dbReference type="AlphaFoldDB" id="A0A1V9XR19"/>
<comment type="caution">
    <text evidence="15">The sequence shown here is derived from an EMBL/GenBank/DDBJ whole genome shotgun (WGS) entry which is preliminary data.</text>
</comment>
<evidence type="ECO:0000313" key="16">
    <source>
        <dbReference type="Proteomes" id="UP000192247"/>
    </source>
</evidence>
<dbReference type="GO" id="GO:0005965">
    <property type="term" value="C:protein farnesyltransferase complex"/>
    <property type="evidence" value="ECO:0007669"/>
    <property type="project" value="TreeGrafter"/>
</dbReference>
<accession>A0A1V9XR19</accession>
<organism evidence="15 16">
    <name type="scientific">Tropilaelaps mercedesae</name>
    <dbReference type="NCBI Taxonomy" id="418985"/>
    <lineage>
        <taxon>Eukaryota</taxon>
        <taxon>Metazoa</taxon>
        <taxon>Ecdysozoa</taxon>
        <taxon>Arthropoda</taxon>
        <taxon>Chelicerata</taxon>
        <taxon>Arachnida</taxon>
        <taxon>Acari</taxon>
        <taxon>Parasitiformes</taxon>
        <taxon>Mesostigmata</taxon>
        <taxon>Gamasina</taxon>
        <taxon>Dermanyssoidea</taxon>
        <taxon>Laelapidae</taxon>
        <taxon>Tropilaelaps</taxon>
    </lineage>
</organism>
<dbReference type="Gene3D" id="1.25.40.120">
    <property type="entry name" value="Protein prenylyltransferase"/>
    <property type="match status" value="1"/>
</dbReference>
<evidence type="ECO:0000256" key="8">
    <source>
        <dbReference type="ARBA" id="ARBA00022842"/>
    </source>
</evidence>
<sequence length="314" mass="37178">MSEKSESSGSSETTTRRLYRDRPEWQDVKPERIDQLSDGVLKISYTEAFKDCFGYLCAVIKSEELSERVFELTTTCADENPACYTVWVLRRKLLEHLKKDLHEEMDFMSRQIFDNQKNYQVWYHRQRLVQLLQDPSGELEFIDKILLEDAKNYHAWQYRQWLLKTFNLWDDELNFCTAMLKEDIRNNSVWNQRYFVLKNTTNFHRAVVEDELKFTLDRISQATCNESAWNYLGGMLSHADKSQQVEVQKKCESMRADGVHNIYLYATLLSIYESAGMIKEAQEIVSILRVEDIPRSSYWTFRQRMLTNATTGDN</sequence>
<keyword evidence="6 15" id="KW-0808">Transferase</keyword>
<dbReference type="PANTHER" id="PTHR11129">
    <property type="entry name" value="PROTEIN FARNESYLTRANSFERASE ALPHA SUBUNIT/RAB GERANYLGERANYL TRANSFERASE ALPHA SUBUNIT"/>
    <property type="match status" value="1"/>
</dbReference>
<dbReference type="InterPro" id="IPR002088">
    <property type="entry name" value="Prenyl_trans_a"/>
</dbReference>
<evidence type="ECO:0000256" key="1">
    <source>
        <dbReference type="ARBA" id="ARBA00001946"/>
    </source>
</evidence>
<keyword evidence="16" id="KW-1185">Reference proteome</keyword>
<keyword evidence="8" id="KW-0460">Magnesium</keyword>
<dbReference type="Proteomes" id="UP000192247">
    <property type="component" value="Unassembled WGS sequence"/>
</dbReference>
<evidence type="ECO:0000256" key="6">
    <source>
        <dbReference type="ARBA" id="ARBA00022679"/>
    </source>
</evidence>
<dbReference type="GO" id="GO:0004660">
    <property type="term" value="F:protein farnesyltransferase activity"/>
    <property type="evidence" value="ECO:0007669"/>
    <property type="project" value="UniProtKB-EC"/>
</dbReference>
<evidence type="ECO:0000256" key="12">
    <source>
        <dbReference type="ARBA" id="ARBA00043086"/>
    </source>
</evidence>
<keyword evidence="5" id="KW-0637">Prenyltransferase</keyword>
<dbReference type="Pfam" id="PF01239">
    <property type="entry name" value="PPTA"/>
    <property type="match status" value="5"/>
</dbReference>
<protein>
    <recommendedName>
        <fullName evidence="9">Protein farnesyltransferase/geranylgeranyltransferase type-1 subunit alpha</fullName>
        <ecNumber evidence="4">2.5.1.58</ecNumber>
        <ecNumber evidence="3">2.5.1.59</ecNumber>
    </recommendedName>
    <alternativeName>
        <fullName evidence="12">CAAX farnesyltransferase subunit alpha</fullName>
    </alternativeName>
    <alternativeName>
        <fullName evidence="11">FTase-alpha</fullName>
    </alternativeName>
    <alternativeName>
        <fullName evidence="10">Ras proteins prenyltransferase subunit alpha</fullName>
    </alternativeName>
    <alternativeName>
        <fullName evidence="13">Type I protein geranyl-geranyltransferase subunit alpha</fullName>
    </alternativeName>
</protein>
<evidence type="ECO:0000256" key="10">
    <source>
        <dbReference type="ARBA" id="ARBA00041392"/>
    </source>
</evidence>
<evidence type="ECO:0000256" key="2">
    <source>
        <dbReference type="ARBA" id="ARBA00006734"/>
    </source>
</evidence>
<dbReference type="STRING" id="418985.A0A1V9XR19"/>
<evidence type="ECO:0000256" key="5">
    <source>
        <dbReference type="ARBA" id="ARBA00022602"/>
    </source>
</evidence>
<dbReference type="InParanoid" id="A0A1V9XR19"/>
<dbReference type="PROSITE" id="PS51147">
    <property type="entry name" value="PFTA"/>
    <property type="match status" value="5"/>
</dbReference>
<feature type="region of interest" description="Disordered" evidence="14">
    <location>
        <begin position="1"/>
        <end position="21"/>
    </location>
</feature>
<proteinExistence type="inferred from homology"/>
<dbReference type="PANTHER" id="PTHR11129:SF1">
    <property type="entry name" value="PROTEIN FARNESYLTRANSFERASE_GERANYLGERANYLTRANSFERASE TYPE-1 SUBUNIT ALPHA"/>
    <property type="match status" value="1"/>
</dbReference>
<evidence type="ECO:0000313" key="15">
    <source>
        <dbReference type="EMBL" id="OQR75929.1"/>
    </source>
</evidence>
<dbReference type="EMBL" id="MNPL01005592">
    <property type="protein sequence ID" value="OQR75929.1"/>
    <property type="molecule type" value="Genomic_DNA"/>
</dbReference>
<gene>
    <name evidence="15" type="ORF">BIW11_08106</name>
</gene>
<evidence type="ECO:0000256" key="13">
    <source>
        <dbReference type="ARBA" id="ARBA00043219"/>
    </source>
</evidence>